<accession>A0ABM2YSH4</accession>
<gene>
    <name evidence="7 8" type="primary">LOC107888712</name>
</gene>
<evidence type="ECO:0000313" key="8">
    <source>
        <dbReference type="RefSeq" id="XP_040933471.1"/>
    </source>
</evidence>
<keyword evidence="2 5" id="KW-0812">Transmembrane</keyword>
<organism evidence="6 7">
    <name type="scientific">Gossypium hirsutum</name>
    <name type="common">Upland cotton</name>
    <name type="synonym">Gossypium mexicanum</name>
    <dbReference type="NCBI Taxonomy" id="3635"/>
    <lineage>
        <taxon>Eukaryota</taxon>
        <taxon>Viridiplantae</taxon>
        <taxon>Streptophyta</taxon>
        <taxon>Embryophyta</taxon>
        <taxon>Tracheophyta</taxon>
        <taxon>Spermatophyta</taxon>
        <taxon>Magnoliopsida</taxon>
        <taxon>eudicotyledons</taxon>
        <taxon>Gunneridae</taxon>
        <taxon>Pentapetalae</taxon>
        <taxon>rosids</taxon>
        <taxon>malvids</taxon>
        <taxon>Malvales</taxon>
        <taxon>Malvaceae</taxon>
        <taxon>Malvoideae</taxon>
        <taxon>Gossypium</taxon>
    </lineage>
</organism>
<name>A0ABM2YSH4_GOSHI</name>
<evidence type="ECO:0000313" key="7">
    <source>
        <dbReference type="RefSeq" id="XP_040933470.1"/>
    </source>
</evidence>
<dbReference type="InterPro" id="IPR009447">
    <property type="entry name" value="PIGW/GWT1"/>
</dbReference>
<dbReference type="RefSeq" id="XP_040933471.1">
    <property type="nucleotide sequence ID" value="XM_041077537.1"/>
</dbReference>
<reference evidence="6" key="1">
    <citation type="journal article" date="2020" name="Nat. Genet.">
        <title>Genomic diversifications of five Gossypium allopolyploid species and their impact on cotton improvement.</title>
        <authorList>
            <person name="Chen Z.J."/>
            <person name="Sreedasyam A."/>
            <person name="Ando A."/>
            <person name="Song Q."/>
            <person name="De Santiago L.M."/>
            <person name="Hulse-Kemp A.M."/>
            <person name="Ding M."/>
            <person name="Ye W."/>
            <person name="Kirkbride R.C."/>
            <person name="Jenkins J."/>
            <person name="Plott C."/>
            <person name="Lovell J."/>
            <person name="Lin Y.M."/>
            <person name="Vaughn R."/>
            <person name="Liu B."/>
            <person name="Simpson S."/>
            <person name="Scheffler B.E."/>
            <person name="Wen L."/>
            <person name="Saski C.A."/>
            <person name="Grover C.E."/>
            <person name="Hu G."/>
            <person name="Conover J.L."/>
            <person name="Carlson J.W."/>
            <person name="Shu S."/>
            <person name="Boston L.B."/>
            <person name="Williams M."/>
            <person name="Peterson D.G."/>
            <person name="McGee K."/>
            <person name="Jones D.C."/>
            <person name="Wendel J.F."/>
            <person name="Stelly D.M."/>
            <person name="Grimwood J."/>
            <person name="Schmutz J."/>
        </authorList>
    </citation>
    <scope>NUCLEOTIDE SEQUENCE [LARGE SCALE GENOMIC DNA]</scope>
    <source>
        <strain evidence="6">cv. TM-1</strain>
    </source>
</reference>
<evidence type="ECO:0000256" key="3">
    <source>
        <dbReference type="ARBA" id="ARBA00022989"/>
    </source>
</evidence>
<feature type="transmembrane region" description="Helical" evidence="5">
    <location>
        <begin position="183"/>
        <end position="201"/>
    </location>
</feature>
<keyword evidence="4 5" id="KW-0472">Membrane</keyword>
<proteinExistence type="predicted"/>
<dbReference type="PANTHER" id="PTHR20661">
    <property type="entry name" value="PHOSPHATIDYLINOSITOL-GLYCAN BIOSYNTHESIS CLASS W PROTEIN"/>
    <property type="match status" value="1"/>
</dbReference>
<evidence type="ECO:0000313" key="6">
    <source>
        <dbReference type="Proteomes" id="UP000818029"/>
    </source>
</evidence>
<protein>
    <submittedName>
        <fullName evidence="7 8">Uncharacterized protein At4g17910 isoform X1</fullName>
    </submittedName>
</protein>
<dbReference type="RefSeq" id="XP_040933470.1">
    <property type="nucleotide sequence ID" value="XM_041077536.1"/>
</dbReference>
<feature type="transmembrane region" description="Helical" evidence="5">
    <location>
        <begin position="126"/>
        <end position="144"/>
    </location>
</feature>
<keyword evidence="6" id="KW-1185">Reference proteome</keyword>
<dbReference type="PANTHER" id="PTHR20661:SF0">
    <property type="entry name" value="PHOSPHATIDYLINOSITOL-GLYCAN BIOSYNTHESIS CLASS W PROTEIN"/>
    <property type="match status" value="1"/>
</dbReference>
<evidence type="ECO:0000256" key="5">
    <source>
        <dbReference type="SAM" id="Phobius"/>
    </source>
</evidence>
<evidence type="ECO:0000256" key="4">
    <source>
        <dbReference type="ARBA" id="ARBA00023136"/>
    </source>
</evidence>
<feature type="transmembrane region" description="Helical" evidence="5">
    <location>
        <begin position="62"/>
        <end position="81"/>
    </location>
</feature>
<sequence length="296" mass="33255">MDSFPRSLNPNKHLREQFVSNLPGSSMLEVSALLNNVALLMLLRHTFCSQTVNDTCRSLKSYLASVALDYVFIVLPTLLIFTVLAEWVYICMIGLLFLLIFFTAVKRTYSLPYMEGPNASRASISSYRVVMMFITCLCILAVDFRIYPREYAKTETYVTSLMDLGVGSFVLMNAVTSRQARSTCWNFFFTLAGVSILTSILNVPAEYSGILGSIILVGYQSWLTNRLNVYLLSNERGTDVISRNKEGILAYLDTRVCILLVFRSATISSLKIIPPSSEASMKHESEFAFLLLCFGF</sequence>
<keyword evidence="3 5" id="KW-1133">Transmembrane helix</keyword>
<feature type="transmembrane region" description="Helical" evidence="5">
    <location>
        <begin position="156"/>
        <end position="176"/>
    </location>
</feature>
<dbReference type="Pfam" id="PF06423">
    <property type="entry name" value="GWT1"/>
    <property type="match status" value="2"/>
</dbReference>
<reference evidence="7 8" key="2">
    <citation type="submission" date="2025-05" db="UniProtKB">
        <authorList>
            <consortium name="RefSeq"/>
        </authorList>
    </citation>
    <scope>IDENTIFICATION</scope>
</reference>
<feature type="transmembrane region" description="Helical" evidence="5">
    <location>
        <begin position="20"/>
        <end position="42"/>
    </location>
</feature>
<evidence type="ECO:0000256" key="2">
    <source>
        <dbReference type="ARBA" id="ARBA00022692"/>
    </source>
</evidence>
<dbReference type="GeneID" id="107888712"/>
<comment type="subcellular location">
    <subcellularLocation>
        <location evidence="1">Membrane</location>
        <topology evidence="1">Multi-pass membrane protein</topology>
    </subcellularLocation>
</comment>
<dbReference type="Proteomes" id="UP000818029">
    <property type="component" value="Chromosome A09"/>
</dbReference>
<feature type="transmembrane region" description="Helical" evidence="5">
    <location>
        <begin position="87"/>
        <end position="105"/>
    </location>
</feature>
<evidence type="ECO:0000256" key="1">
    <source>
        <dbReference type="ARBA" id="ARBA00004141"/>
    </source>
</evidence>